<dbReference type="Gene3D" id="1.10.10.60">
    <property type="entry name" value="Homeodomain-like"/>
    <property type="match status" value="1"/>
</dbReference>
<dbReference type="SUPFAM" id="SSF46689">
    <property type="entry name" value="Homeodomain-like"/>
    <property type="match status" value="1"/>
</dbReference>
<accession>A0A5N3ZZ77</accession>
<comment type="subcellular location">
    <subcellularLocation>
        <location evidence="1">Nucleus</location>
    </subcellularLocation>
</comment>
<dbReference type="Proteomes" id="UP000327044">
    <property type="component" value="Unassembled WGS sequence"/>
</dbReference>
<dbReference type="AlphaFoldDB" id="A0A5N3ZZ77"/>
<sequence length="341" mass="38383">MPNFYTRKSTRGKWTKEDLEKAIEYVETCKSIRKAAIRYSIPRKTLEYRIKKGNSEGPQHMGPPSLFGKANEIRLVKHIKAMQATGFPMGRDDVRKLAFNFAEKLGLKHKFNREKGMAGYPWLARFLRDHPELSIRAAEGVSSARARGMNQEEVSKYFALLESILKEHALFDKPSAVFNADESGLQLNNKPGKVIVEKGSKAVSTITSGEKGETVTVLACCNAEGTFIPPFCIMKGKNLKKEWADGMPPGSSVRMSEKSAYVNSQIFFYWLKNIFTPRKPNGKVILILDGHSSHCSSVETLEFCISNDIILLCLPSHTTHYLQPLDRGVFKALKNRMARSF</sequence>
<dbReference type="InterPro" id="IPR004875">
    <property type="entry name" value="DDE_SF_endonuclease_dom"/>
</dbReference>
<dbReference type="InterPro" id="IPR007889">
    <property type="entry name" value="HTH_Psq"/>
</dbReference>
<evidence type="ECO:0000259" key="2">
    <source>
        <dbReference type="Pfam" id="PF03184"/>
    </source>
</evidence>
<dbReference type="PANTHER" id="PTHR19303">
    <property type="entry name" value="TRANSPOSON"/>
    <property type="match status" value="1"/>
</dbReference>
<feature type="domain" description="HTH psq-type" evidence="3">
    <location>
        <begin position="15"/>
        <end position="54"/>
    </location>
</feature>
<dbReference type="EMBL" id="VVIM01001396">
    <property type="protein sequence ID" value="KAB0790375.1"/>
    <property type="molecule type" value="Genomic_DNA"/>
</dbReference>
<dbReference type="Gene3D" id="3.30.420.10">
    <property type="entry name" value="Ribonuclease H-like superfamily/Ribonuclease H"/>
    <property type="match status" value="1"/>
</dbReference>
<dbReference type="GO" id="GO:0005634">
    <property type="term" value="C:nucleus"/>
    <property type="evidence" value="ECO:0007669"/>
    <property type="project" value="UniProtKB-SubCell"/>
</dbReference>
<feature type="domain" description="DDE-1" evidence="2">
    <location>
        <begin position="213"/>
        <end position="337"/>
    </location>
</feature>
<reference evidence="4 5" key="1">
    <citation type="journal article" date="2018" name="Elife">
        <title>Firefly genomes illuminate parallel origins of bioluminescence in beetles.</title>
        <authorList>
            <person name="Fallon T.R."/>
            <person name="Lower S.E."/>
            <person name="Chang C.H."/>
            <person name="Bessho-Uehara M."/>
            <person name="Martin G.J."/>
            <person name="Bewick A.J."/>
            <person name="Behringer M."/>
            <person name="Debat H.J."/>
            <person name="Wong I."/>
            <person name="Day J.C."/>
            <person name="Suvorov A."/>
            <person name="Silva C.J."/>
            <person name="Stanger-Hall K.F."/>
            <person name="Hall D.W."/>
            <person name="Schmitz R.J."/>
            <person name="Nelson D.R."/>
            <person name="Lewis S.M."/>
            <person name="Shigenobu S."/>
            <person name="Bybee S.M."/>
            <person name="Larracuente A.M."/>
            <person name="Oba Y."/>
            <person name="Weng J.K."/>
        </authorList>
    </citation>
    <scope>NUCLEOTIDE SEQUENCE [LARGE SCALE GENOMIC DNA]</scope>
    <source>
        <strain evidence="4">1611_PpyrPB1</strain>
        <tissue evidence="4">Whole body</tissue>
    </source>
</reference>
<evidence type="ECO:0008006" key="6">
    <source>
        <dbReference type="Google" id="ProtNLM"/>
    </source>
</evidence>
<dbReference type="InterPro" id="IPR036397">
    <property type="entry name" value="RNaseH_sf"/>
</dbReference>
<dbReference type="Pfam" id="PF03184">
    <property type="entry name" value="DDE_1"/>
    <property type="match status" value="1"/>
</dbReference>
<dbReference type="PANTHER" id="PTHR19303:SF74">
    <property type="entry name" value="POGO TRANSPOSABLE ELEMENT WITH KRAB DOMAIN"/>
    <property type="match status" value="1"/>
</dbReference>
<protein>
    <recommendedName>
        <fullName evidence="6">HTH CENPB-type domain-containing protein</fullName>
    </recommendedName>
</protein>
<keyword evidence="5" id="KW-1185">Reference proteome</keyword>
<organism evidence="4 5">
    <name type="scientific">Photinus pyralis</name>
    <name type="common">Common eastern firefly</name>
    <name type="synonym">Lampyris pyralis</name>
    <dbReference type="NCBI Taxonomy" id="7054"/>
    <lineage>
        <taxon>Eukaryota</taxon>
        <taxon>Metazoa</taxon>
        <taxon>Ecdysozoa</taxon>
        <taxon>Arthropoda</taxon>
        <taxon>Hexapoda</taxon>
        <taxon>Insecta</taxon>
        <taxon>Pterygota</taxon>
        <taxon>Neoptera</taxon>
        <taxon>Endopterygota</taxon>
        <taxon>Coleoptera</taxon>
        <taxon>Polyphaga</taxon>
        <taxon>Elateriformia</taxon>
        <taxon>Elateroidea</taxon>
        <taxon>Lampyridae</taxon>
        <taxon>Lampyrinae</taxon>
        <taxon>Photinus</taxon>
    </lineage>
</organism>
<evidence type="ECO:0000259" key="3">
    <source>
        <dbReference type="Pfam" id="PF05225"/>
    </source>
</evidence>
<evidence type="ECO:0000313" key="5">
    <source>
        <dbReference type="Proteomes" id="UP000327044"/>
    </source>
</evidence>
<dbReference type="Pfam" id="PF05225">
    <property type="entry name" value="HTH_psq"/>
    <property type="match status" value="1"/>
</dbReference>
<gene>
    <name evidence="4" type="ORF">PPYR_15257</name>
</gene>
<dbReference type="InterPro" id="IPR009057">
    <property type="entry name" value="Homeodomain-like_sf"/>
</dbReference>
<dbReference type="InParanoid" id="A0A5N3ZZ77"/>
<evidence type="ECO:0000256" key="1">
    <source>
        <dbReference type="ARBA" id="ARBA00004123"/>
    </source>
</evidence>
<dbReference type="InterPro" id="IPR050863">
    <property type="entry name" value="CenT-Element_Derived"/>
</dbReference>
<dbReference type="GO" id="GO:0003677">
    <property type="term" value="F:DNA binding"/>
    <property type="evidence" value="ECO:0007669"/>
    <property type="project" value="InterPro"/>
</dbReference>
<comment type="caution">
    <text evidence="4">The sequence shown here is derived from an EMBL/GenBank/DDBJ whole genome shotgun (WGS) entry which is preliminary data.</text>
</comment>
<evidence type="ECO:0000313" key="4">
    <source>
        <dbReference type="EMBL" id="KAB0790375.1"/>
    </source>
</evidence>
<proteinExistence type="predicted"/>
<name>A0A5N3ZZ77_PHOPY</name>